<protein>
    <submittedName>
        <fullName evidence="3">Dehydrogenase/reductase SDR family member 4-like protein</fullName>
    </submittedName>
</protein>
<evidence type="ECO:0000256" key="2">
    <source>
        <dbReference type="ARBA" id="ARBA00023002"/>
    </source>
</evidence>
<sequence>GGSVVFISSIGGYQPIPILGAYCVSKTAILGLTKVLASECASMNIRVNCVCPGIIQTRFSQMLWESESGLEQIKQMTPMQRQVT</sequence>
<dbReference type="GO" id="GO:0004090">
    <property type="term" value="F:carbonyl reductase (NADPH) activity"/>
    <property type="evidence" value="ECO:0007669"/>
    <property type="project" value="TreeGrafter"/>
</dbReference>
<dbReference type="SUPFAM" id="SSF51735">
    <property type="entry name" value="NAD(P)-binding Rossmann-fold domains"/>
    <property type="match status" value="1"/>
</dbReference>
<dbReference type="Proteomes" id="UP000288716">
    <property type="component" value="Unassembled WGS sequence"/>
</dbReference>
<dbReference type="AlphaFoldDB" id="A0A443SE47"/>
<evidence type="ECO:0000313" key="4">
    <source>
        <dbReference type="Proteomes" id="UP000288716"/>
    </source>
</evidence>
<reference evidence="3 4" key="1">
    <citation type="journal article" date="2018" name="Gigascience">
        <title>Genomes of trombidid mites reveal novel predicted allergens and laterally-transferred genes associated with secondary metabolism.</title>
        <authorList>
            <person name="Dong X."/>
            <person name="Chaisiri K."/>
            <person name="Xia D."/>
            <person name="Armstrong S.D."/>
            <person name="Fang Y."/>
            <person name="Donnelly M.J."/>
            <person name="Kadowaki T."/>
            <person name="McGarry J.W."/>
            <person name="Darby A.C."/>
            <person name="Makepeace B.L."/>
        </authorList>
    </citation>
    <scope>NUCLEOTIDE SEQUENCE [LARGE SCALE GENOMIC DNA]</scope>
    <source>
        <strain evidence="3">UoL-UT</strain>
    </source>
</reference>
<comment type="caution">
    <text evidence="3">The sequence shown here is derived from an EMBL/GenBank/DDBJ whole genome shotgun (WGS) entry which is preliminary data.</text>
</comment>
<feature type="non-terminal residue" evidence="3">
    <location>
        <position position="1"/>
    </location>
</feature>
<keyword evidence="2" id="KW-0560">Oxidoreductase</keyword>
<dbReference type="STRING" id="299467.A0A443SE47"/>
<accession>A0A443SE47</accession>
<dbReference type="InterPro" id="IPR036291">
    <property type="entry name" value="NAD(P)-bd_dom_sf"/>
</dbReference>
<name>A0A443SE47_9ACAR</name>
<dbReference type="PRINTS" id="PR00081">
    <property type="entry name" value="GDHRDH"/>
</dbReference>
<comment type="similarity">
    <text evidence="1">Belongs to the short-chain dehydrogenases/reductases (SDR) family.</text>
</comment>
<feature type="non-terminal residue" evidence="3">
    <location>
        <position position="84"/>
    </location>
</feature>
<dbReference type="PANTHER" id="PTHR43943">
    <property type="entry name" value="DEHYDROGENASE/REDUCTASE (SDR FAMILY) MEMBER 4"/>
    <property type="match status" value="1"/>
</dbReference>
<evidence type="ECO:0000313" key="3">
    <source>
        <dbReference type="EMBL" id="RWS25794.1"/>
    </source>
</evidence>
<dbReference type="Pfam" id="PF13561">
    <property type="entry name" value="adh_short_C2"/>
    <property type="match status" value="1"/>
</dbReference>
<organism evidence="3 4">
    <name type="scientific">Leptotrombidium deliense</name>
    <dbReference type="NCBI Taxonomy" id="299467"/>
    <lineage>
        <taxon>Eukaryota</taxon>
        <taxon>Metazoa</taxon>
        <taxon>Ecdysozoa</taxon>
        <taxon>Arthropoda</taxon>
        <taxon>Chelicerata</taxon>
        <taxon>Arachnida</taxon>
        <taxon>Acari</taxon>
        <taxon>Acariformes</taxon>
        <taxon>Trombidiformes</taxon>
        <taxon>Prostigmata</taxon>
        <taxon>Anystina</taxon>
        <taxon>Parasitengona</taxon>
        <taxon>Trombiculoidea</taxon>
        <taxon>Trombiculidae</taxon>
        <taxon>Leptotrombidium</taxon>
    </lineage>
</organism>
<evidence type="ECO:0000256" key="1">
    <source>
        <dbReference type="ARBA" id="ARBA00006484"/>
    </source>
</evidence>
<dbReference type="PROSITE" id="PS00061">
    <property type="entry name" value="ADH_SHORT"/>
    <property type="match status" value="1"/>
</dbReference>
<dbReference type="VEuPathDB" id="VectorBase:LDEU006246"/>
<dbReference type="Gene3D" id="3.40.50.720">
    <property type="entry name" value="NAD(P)-binding Rossmann-like Domain"/>
    <property type="match status" value="1"/>
</dbReference>
<dbReference type="EMBL" id="NCKV01003375">
    <property type="protein sequence ID" value="RWS25794.1"/>
    <property type="molecule type" value="Genomic_DNA"/>
</dbReference>
<gene>
    <name evidence="3" type="ORF">B4U80_08078</name>
</gene>
<dbReference type="InterPro" id="IPR002347">
    <property type="entry name" value="SDR_fam"/>
</dbReference>
<dbReference type="InterPro" id="IPR020904">
    <property type="entry name" value="Sc_DH/Rdtase_CS"/>
</dbReference>
<dbReference type="PANTHER" id="PTHR43943:SF2">
    <property type="entry name" value="DEHYDROGENASE_REDUCTASE 4"/>
    <property type="match status" value="1"/>
</dbReference>
<proteinExistence type="inferred from homology"/>
<dbReference type="OrthoDB" id="1669814at2759"/>
<keyword evidence="4" id="KW-1185">Reference proteome</keyword>